<dbReference type="AlphaFoldDB" id="A0A839IVX5"/>
<dbReference type="EMBL" id="JACJFM010000061">
    <property type="protein sequence ID" value="MBB1489583.1"/>
    <property type="molecule type" value="Genomic_DNA"/>
</dbReference>
<feature type="transmembrane region" description="Helical" evidence="1">
    <location>
        <begin position="40"/>
        <end position="59"/>
    </location>
</feature>
<evidence type="ECO:0000313" key="2">
    <source>
        <dbReference type="EMBL" id="MBB1489583.1"/>
    </source>
</evidence>
<keyword evidence="1" id="KW-0812">Transmembrane</keyword>
<reference evidence="2 3" key="1">
    <citation type="submission" date="2020-08" db="EMBL/GenBank/DDBJ databases">
        <title>Oceanospirillum sp. nov. isolated from marine sediment.</title>
        <authorList>
            <person name="Ji X."/>
        </authorList>
    </citation>
    <scope>NUCLEOTIDE SEQUENCE [LARGE SCALE GENOMIC DNA]</scope>
    <source>
        <strain evidence="2 3">D5</strain>
    </source>
</reference>
<proteinExistence type="predicted"/>
<dbReference type="Proteomes" id="UP000565262">
    <property type="component" value="Unassembled WGS sequence"/>
</dbReference>
<dbReference type="RefSeq" id="WP_182812103.1">
    <property type="nucleotide sequence ID" value="NZ_JACJFM010000061.1"/>
</dbReference>
<sequence>MQVKNVYSPGQAALASILGGPLAATWFIRHNYQMQGNEQAASKTVNIGAFVVIAVLFSLPLLPSGFPSILISLPVIIFTRYFIEQKQFNRQHIDDSEELKFQPVTNVVAVSLACFCINLAMVFALAMFLVKQG</sequence>
<evidence type="ECO:0000256" key="1">
    <source>
        <dbReference type="SAM" id="Phobius"/>
    </source>
</evidence>
<feature type="transmembrane region" description="Helical" evidence="1">
    <location>
        <begin position="104"/>
        <end position="130"/>
    </location>
</feature>
<protein>
    <submittedName>
        <fullName evidence="2">Uncharacterized protein</fullName>
    </submittedName>
</protein>
<keyword evidence="3" id="KW-1185">Reference proteome</keyword>
<comment type="caution">
    <text evidence="2">The sequence shown here is derived from an EMBL/GenBank/DDBJ whole genome shotgun (WGS) entry which is preliminary data.</text>
</comment>
<keyword evidence="1" id="KW-1133">Transmembrane helix</keyword>
<evidence type="ECO:0000313" key="3">
    <source>
        <dbReference type="Proteomes" id="UP000565262"/>
    </source>
</evidence>
<gene>
    <name evidence="2" type="ORF">H4O21_23515</name>
</gene>
<accession>A0A839IVX5</accession>
<organism evidence="2 3">
    <name type="scientific">Oceanospirillum sediminis</name>
    <dbReference type="NCBI Taxonomy" id="2760088"/>
    <lineage>
        <taxon>Bacteria</taxon>
        <taxon>Pseudomonadati</taxon>
        <taxon>Pseudomonadota</taxon>
        <taxon>Gammaproteobacteria</taxon>
        <taxon>Oceanospirillales</taxon>
        <taxon>Oceanospirillaceae</taxon>
        <taxon>Oceanospirillum</taxon>
    </lineage>
</organism>
<feature type="transmembrane region" description="Helical" evidence="1">
    <location>
        <begin position="65"/>
        <end position="83"/>
    </location>
</feature>
<name>A0A839IVX5_9GAMM</name>
<feature type="transmembrane region" description="Helical" evidence="1">
    <location>
        <begin position="6"/>
        <end position="28"/>
    </location>
</feature>
<keyword evidence="1" id="KW-0472">Membrane</keyword>